<gene>
    <name evidence="1" type="ORF">EHS15_07615</name>
</gene>
<dbReference type="EMBL" id="RQHW01000028">
    <property type="protein sequence ID" value="TGN19643.1"/>
    <property type="molecule type" value="Genomic_DNA"/>
</dbReference>
<keyword evidence="2" id="KW-1185">Reference proteome</keyword>
<name>A0A4R9LZ64_9LEPT</name>
<accession>A0A4R9LZ64</accession>
<evidence type="ECO:0000313" key="2">
    <source>
        <dbReference type="Proteomes" id="UP000298058"/>
    </source>
</evidence>
<comment type="caution">
    <text evidence="1">The sequence shown here is derived from an EMBL/GenBank/DDBJ whole genome shotgun (WGS) entry which is preliminary data.</text>
</comment>
<dbReference type="AlphaFoldDB" id="A0A4R9LZ64"/>
<reference evidence="1" key="1">
    <citation type="journal article" date="2019" name="PLoS Negl. Trop. Dis.">
        <title>Revisiting the worldwide diversity of Leptospira species in the environment.</title>
        <authorList>
            <person name="Vincent A.T."/>
            <person name="Schiettekatte O."/>
            <person name="Bourhy P."/>
            <person name="Veyrier F.J."/>
            <person name="Picardeau M."/>
        </authorList>
    </citation>
    <scope>NUCLEOTIDE SEQUENCE [LARGE SCALE GENOMIC DNA]</scope>
    <source>
        <strain evidence="1">201300427</strain>
    </source>
</reference>
<dbReference type="OrthoDB" id="331353at2"/>
<protein>
    <submittedName>
        <fullName evidence="1">Uncharacterized protein</fullName>
    </submittedName>
</protein>
<dbReference type="Proteomes" id="UP000298058">
    <property type="component" value="Unassembled WGS sequence"/>
</dbReference>
<sequence length="248" mass="28583">MKVMETSRLYSPLRYVSFPVLSLICSWVFVSHCFASSAKIPNPNTDQEKSELSFIGFYLYSPRPTNYSFSEPAYYGVPIQGRSVLLETKPGKEEITPYSLDHYNVLILQPNKEYSLHQLEWAEICGDRCILKRNLKVDPADSVLNFKGKPGEIVFLGVFQVTDKNTKNNKSSSQDPSIAFLEDGFKALANPKFRWDPEFKRKISDNTEEISFRSAEIRFLKTILQEQPDGYWKEKAENQLKLLTQEKN</sequence>
<organism evidence="1 2">
    <name type="scientific">Leptospira idonii</name>
    <dbReference type="NCBI Taxonomy" id="1193500"/>
    <lineage>
        <taxon>Bacteria</taxon>
        <taxon>Pseudomonadati</taxon>
        <taxon>Spirochaetota</taxon>
        <taxon>Spirochaetia</taxon>
        <taxon>Leptospirales</taxon>
        <taxon>Leptospiraceae</taxon>
        <taxon>Leptospira</taxon>
    </lineage>
</organism>
<evidence type="ECO:0000313" key="1">
    <source>
        <dbReference type="EMBL" id="TGN19643.1"/>
    </source>
</evidence>
<proteinExistence type="predicted"/>
<dbReference type="RefSeq" id="WP_135759959.1">
    <property type="nucleotide sequence ID" value="NZ_RQHW01000028.1"/>
</dbReference>